<keyword evidence="1" id="KW-1133">Transmembrane helix</keyword>
<sequence>MALPPPAAAAVTNIAMNPIETFFSGLNTNTYFIGLMMLLLNLGGRHLATSLTVEQDKFLQNQWFRRILLFVVIFVATRNVFTAFWLSISIIVVLAYLTNESSRLYIFGAHKPPVPEPIPEGLNPEETDIFRKLNEKMKRHQEYTKEKPVAPQPTYQELFTNSYISAMSDVKMAV</sequence>
<keyword evidence="1" id="KW-0812">Transmembrane</keyword>
<organism evidence="2">
    <name type="scientific">viral metagenome</name>
    <dbReference type="NCBI Taxonomy" id="1070528"/>
    <lineage>
        <taxon>unclassified sequences</taxon>
        <taxon>metagenomes</taxon>
        <taxon>organismal metagenomes</taxon>
    </lineage>
</organism>
<protein>
    <submittedName>
        <fullName evidence="2">Uncharacterized protein</fullName>
    </submittedName>
</protein>
<reference evidence="2" key="1">
    <citation type="journal article" date="2020" name="Nature">
        <title>Giant virus diversity and host interactions through global metagenomics.</title>
        <authorList>
            <person name="Schulz F."/>
            <person name="Roux S."/>
            <person name="Paez-Espino D."/>
            <person name="Jungbluth S."/>
            <person name="Walsh D.A."/>
            <person name="Denef V.J."/>
            <person name="McMahon K.D."/>
            <person name="Konstantinidis K.T."/>
            <person name="Eloe-Fadrosh E.A."/>
            <person name="Kyrpides N.C."/>
            <person name="Woyke T."/>
        </authorList>
    </citation>
    <scope>NUCLEOTIDE SEQUENCE</scope>
    <source>
        <strain evidence="2">GVMAG-S-1101172-89</strain>
    </source>
</reference>
<keyword evidence="1" id="KW-0472">Membrane</keyword>
<dbReference type="EMBL" id="MN740808">
    <property type="protein sequence ID" value="QHU12625.1"/>
    <property type="molecule type" value="Genomic_DNA"/>
</dbReference>
<proteinExistence type="predicted"/>
<evidence type="ECO:0000313" key="2">
    <source>
        <dbReference type="EMBL" id="QHU12625.1"/>
    </source>
</evidence>
<feature type="transmembrane region" description="Helical" evidence="1">
    <location>
        <begin position="30"/>
        <end position="48"/>
    </location>
</feature>
<name>A0A6C0K3I6_9ZZZZ</name>
<evidence type="ECO:0000256" key="1">
    <source>
        <dbReference type="SAM" id="Phobius"/>
    </source>
</evidence>
<dbReference type="AlphaFoldDB" id="A0A6C0K3I6"/>
<feature type="transmembrane region" description="Helical" evidence="1">
    <location>
        <begin position="68"/>
        <end position="97"/>
    </location>
</feature>
<accession>A0A6C0K3I6</accession>